<name>A0AA50Q7C8_9GAMM</name>
<dbReference type="RefSeq" id="WP_115334413.1">
    <property type="nucleotide sequence ID" value="NZ_CP132914.1"/>
</dbReference>
<dbReference type="SUPFAM" id="SSF51306">
    <property type="entry name" value="LexA/Signal peptidase"/>
    <property type="match status" value="1"/>
</dbReference>
<dbReference type="AlphaFoldDB" id="A0AA50Q7C8"/>
<dbReference type="KEGG" id="sog:RA178_05520"/>
<keyword evidence="3" id="KW-0804">Transcription</keyword>
<dbReference type="Pfam" id="PF00717">
    <property type="entry name" value="Peptidase_S24"/>
    <property type="match status" value="1"/>
</dbReference>
<evidence type="ECO:0000259" key="4">
    <source>
        <dbReference type="PROSITE" id="PS50943"/>
    </source>
</evidence>
<dbReference type="PANTHER" id="PTHR40661:SF2">
    <property type="entry name" value="HTH-TYPE TRANSCRIPTIONAL REGULATOR PRTR"/>
    <property type="match status" value="1"/>
</dbReference>
<dbReference type="PROSITE" id="PS50943">
    <property type="entry name" value="HTH_CROC1"/>
    <property type="match status" value="1"/>
</dbReference>
<dbReference type="SMART" id="SM00530">
    <property type="entry name" value="HTH_XRE"/>
    <property type="match status" value="1"/>
</dbReference>
<sequence>MNKNESFADRLRTAMDEAGYTQASLGEAIGMAQPSVWKLTTGKTKNTRKLYEIAKVLRVSPEWLLNGHEPMRLGELSNKQQQIPDKSEWGTLEAWDDSTPINSDEVEVPFLRDVEFACGDGTFNDEDYNGFKLRFSKSTLRKVGANTDGSGVICFPARGNSMEPYIPDGTTVAVNTNDKKIVDGKIYAINENGWKRIKVLRRSSPDKLNILSFNSDEYEPEDKPAESVEIIGRVFWYSVIV</sequence>
<dbReference type="CDD" id="cd06529">
    <property type="entry name" value="S24_LexA-like"/>
    <property type="match status" value="1"/>
</dbReference>
<dbReference type="Pfam" id="PF01381">
    <property type="entry name" value="HTH_3"/>
    <property type="match status" value="1"/>
</dbReference>
<dbReference type="InterPro" id="IPR015927">
    <property type="entry name" value="Peptidase_S24_S26A/B/C"/>
</dbReference>
<dbReference type="GeneID" id="301338622"/>
<dbReference type="InterPro" id="IPR036286">
    <property type="entry name" value="LexA/Signal_pep-like_sf"/>
</dbReference>
<evidence type="ECO:0000313" key="5">
    <source>
        <dbReference type="EMBL" id="WMB74076.1"/>
    </source>
</evidence>
<evidence type="ECO:0000256" key="2">
    <source>
        <dbReference type="ARBA" id="ARBA00023125"/>
    </source>
</evidence>
<keyword evidence="2" id="KW-0238">DNA-binding</keyword>
<dbReference type="Proteomes" id="UP001236800">
    <property type="component" value="Chromosome"/>
</dbReference>
<dbReference type="SUPFAM" id="SSF47413">
    <property type="entry name" value="lambda repressor-like DNA-binding domains"/>
    <property type="match status" value="1"/>
</dbReference>
<dbReference type="CDD" id="cd00093">
    <property type="entry name" value="HTH_XRE"/>
    <property type="match status" value="1"/>
</dbReference>
<dbReference type="Gene3D" id="1.10.260.40">
    <property type="entry name" value="lambda repressor-like DNA-binding domains"/>
    <property type="match status" value="1"/>
</dbReference>
<evidence type="ECO:0000256" key="1">
    <source>
        <dbReference type="ARBA" id="ARBA00023015"/>
    </source>
</evidence>
<dbReference type="InterPro" id="IPR039418">
    <property type="entry name" value="LexA-like"/>
</dbReference>
<dbReference type="EMBL" id="CP132914">
    <property type="protein sequence ID" value="WMB74076.1"/>
    <property type="molecule type" value="Genomic_DNA"/>
</dbReference>
<organism evidence="5">
    <name type="scientific">Shewanella oncorhynchi</name>
    <dbReference type="NCBI Taxonomy" id="2726434"/>
    <lineage>
        <taxon>Bacteria</taxon>
        <taxon>Pseudomonadati</taxon>
        <taxon>Pseudomonadota</taxon>
        <taxon>Gammaproteobacteria</taxon>
        <taxon>Alteromonadales</taxon>
        <taxon>Shewanellaceae</taxon>
        <taxon>Shewanella</taxon>
    </lineage>
</organism>
<accession>A0AA50Q7C8</accession>
<feature type="domain" description="HTH cro/C1-type" evidence="4">
    <location>
        <begin position="11"/>
        <end position="64"/>
    </location>
</feature>
<protein>
    <submittedName>
        <fullName evidence="5">Helix-turn-helix transcriptional regulator</fullName>
    </submittedName>
</protein>
<dbReference type="GO" id="GO:0003677">
    <property type="term" value="F:DNA binding"/>
    <property type="evidence" value="ECO:0007669"/>
    <property type="project" value="UniProtKB-KW"/>
</dbReference>
<reference evidence="5" key="1">
    <citation type="submission" date="2023-08" db="EMBL/GenBank/DDBJ databases">
        <title>Complete genome sequence of Shewanella oncorhynchi Z-P2, a siderophore putrebactin-producing bacterium.</title>
        <authorList>
            <person name="Zhang Y."/>
        </authorList>
    </citation>
    <scope>NUCLEOTIDE SEQUENCE</scope>
    <source>
        <strain evidence="5">Z-P2</strain>
    </source>
</reference>
<dbReference type="InterPro" id="IPR010982">
    <property type="entry name" value="Lambda_DNA-bd_dom_sf"/>
</dbReference>
<keyword evidence="1" id="KW-0805">Transcription regulation</keyword>
<evidence type="ECO:0000256" key="3">
    <source>
        <dbReference type="ARBA" id="ARBA00023163"/>
    </source>
</evidence>
<proteinExistence type="predicted"/>
<dbReference type="PANTHER" id="PTHR40661">
    <property type="match status" value="1"/>
</dbReference>
<dbReference type="InterPro" id="IPR001387">
    <property type="entry name" value="Cro/C1-type_HTH"/>
</dbReference>
<gene>
    <name evidence="5" type="ORF">RA178_05520</name>
</gene>
<dbReference type="Gene3D" id="2.10.109.10">
    <property type="entry name" value="Umud Fragment, subunit A"/>
    <property type="match status" value="1"/>
</dbReference>